<gene>
    <name evidence="1" type="ORF">O181_089601</name>
</gene>
<organism evidence="1 2">
    <name type="scientific">Austropuccinia psidii MF-1</name>
    <dbReference type="NCBI Taxonomy" id="1389203"/>
    <lineage>
        <taxon>Eukaryota</taxon>
        <taxon>Fungi</taxon>
        <taxon>Dikarya</taxon>
        <taxon>Basidiomycota</taxon>
        <taxon>Pucciniomycotina</taxon>
        <taxon>Pucciniomycetes</taxon>
        <taxon>Pucciniales</taxon>
        <taxon>Sphaerophragmiaceae</taxon>
        <taxon>Austropuccinia</taxon>
    </lineage>
</organism>
<evidence type="ECO:0000313" key="2">
    <source>
        <dbReference type="Proteomes" id="UP000765509"/>
    </source>
</evidence>
<accession>A0A9Q3ITW4</accession>
<reference evidence="1" key="1">
    <citation type="submission" date="2021-03" db="EMBL/GenBank/DDBJ databases">
        <title>Draft genome sequence of rust myrtle Austropuccinia psidii MF-1, a brazilian biotype.</title>
        <authorList>
            <person name="Quecine M.C."/>
            <person name="Pachon D.M.R."/>
            <person name="Bonatelli M.L."/>
            <person name="Correr F.H."/>
            <person name="Franceschini L.M."/>
            <person name="Leite T.F."/>
            <person name="Margarido G.R.A."/>
            <person name="Almeida C.A."/>
            <person name="Ferrarezi J.A."/>
            <person name="Labate C.A."/>
        </authorList>
    </citation>
    <scope>NUCLEOTIDE SEQUENCE</scope>
    <source>
        <strain evidence="1">MF-1</strain>
    </source>
</reference>
<comment type="caution">
    <text evidence="1">The sequence shown here is derived from an EMBL/GenBank/DDBJ whole genome shotgun (WGS) entry which is preliminary data.</text>
</comment>
<keyword evidence="2" id="KW-1185">Reference proteome</keyword>
<dbReference type="EMBL" id="AVOT02055330">
    <property type="protein sequence ID" value="MBW0549886.1"/>
    <property type="molecule type" value="Genomic_DNA"/>
</dbReference>
<dbReference type="AlphaFoldDB" id="A0A9Q3ITW4"/>
<protein>
    <submittedName>
        <fullName evidence="1">Uncharacterized protein</fullName>
    </submittedName>
</protein>
<proteinExistence type="predicted"/>
<evidence type="ECO:0000313" key="1">
    <source>
        <dbReference type="EMBL" id="MBW0549886.1"/>
    </source>
</evidence>
<sequence>MEPDFKEGDQVLVSTLNFNNLKGLSQPQISTPLNGCCGNSNLNPSNMHWPYNMFMANCTPFGSLWPLGHNTLPLSKYGLRPYPTFIGPIGQFPTSPTPRPLSLFLGLRGLLSLPGAHDPSSNHQGPCSSPLY</sequence>
<name>A0A9Q3ITW4_9BASI</name>
<dbReference type="Proteomes" id="UP000765509">
    <property type="component" value="Unassembled WGS sequence"/>
</dbReference>